<evidence type="ECO:0000256" key="9">
    <source>
        <dbReference type="ARBA" id="ARBA00022964"/>
    </source>
</evidence>
<gene>
    <name evidence="15" type="primary">106082715</name>
</gene>
<dbReference type="PANTHER" id="PTHR10869">
    <property type="entry name" value="PROLYL 4-HYDROXYLASE ALPHA SUBUNIT"/>
    <property type="match status" value="1"/>
</dbReference>
<proteinExistence type="inferred from homology"/>
<dbReference type="AlphaFoldDB" id="A0A1I8Q812"/>
<dbReference type="Pfam" id="PF08336">
    <property type="entry name" value="P4Ha_N"/>
    <property type="match status" value="1"/>
</dbReference>
<keyword evidence="8" id="KW-0847">Vitamin C</keyword>
<evidence type="ECO:0000256" key="2">
    <source>
        <dbReference type="ARBA" id="ARBA00002035"/>
    </source>
</evidence>
<dbReference type="InterPro" id="IPR045054">
    <property type="entry name" value="P4HA-like"/>
</dbReference>
<name>A0A1I8Q812_STOCA</name>
<keyword evidence="16" id="KW-1185">Reference proteome</keyword>
<comment type="cofactor">
    <cofactor evidence="1">
        <name>L-ascorbate</name>
        <dbReference type="ChEBI" id="CHEBI:38290"/>
    </cofactor>
</comment>
<comment type="subcellular location">
    <subcellularLocation>
        <location evidence="3">Endoplasmic reticulum lumen</location>
    </subcellularLocation>
</comment>
<keyword evidence="11" id="KW-0408">Iron</keyword>
<dbReference type="PROSITE" id="PS51471">
    <property type="entry name" value="FE2OG_OXY"/>
    <property type="match status" value="1"/>
</dbReference>
<evidence type="ECO:0000256" key="13">
    <source>
        <dbReference type="SAM" id="SignalP"/>
    </source>
</evidence>
<dbReference type="OrthoDB" id="420380at2759"/>
<keyword evidence="7" id="KW-0256">Endoplasmic reticulum</keyword>
<dbReference type="GO" id="GO:0031418">
    <property type="term" value="F:L-ascorbic acid binding"/>
    <property type="evidence" value="ECO:0007669"/>
    <property type="project" value="UniProtKB-KW"/>
</dbReference>
<reference evidence="15" key="1">
    <citation type="submission" date="2020-05" db="UniProtKB">
        <authorList>
            <consortium name="EnsemblMetazoa"/>
        </authorList>
    </citation>
    <scope>IDENTIFICATION</scope>
    <source>
        <strain evidence="15">USDA</strain>
    </source>
</reference>
<dbReference type="Pfam" id="PF13640">
    <property type="entry name" value="2OG-FeII_Oxy_3"/>
    <property type="match status" value="1"/>
</dbReference>
<dbReference type="InterPro" id="IPR013547">
    <property type="entry name" value="P4H_N"/>
</dbReference>
<dbReference type="InterPro" id="IPR044862">
    <property type="entry name" value="Pro_4_hyd_alph_FE2OG_OXY"/>
</dbReference>
<evidence type="ECO:0000313" key="16">
    <source>
        <dbReference type="Proteomes" id="UP000095300"/>
    </source>
</evidence>
<dbReference type="GO" id="GO:0005788">
    <property type="term" value="C:endoplasmic reticulum lumen"/>
    <property type="evidence" value="ECO:0007669"/>
    <property type="project" value="UniProtKB-SubCell"/>
</dbReference>
<evidence type="ECO:0000256" key="12">
    <source>
        <dbReference type="ARBA" id="ARBA00023180"/>
    </source>
</evidence>
<evidence type="ECO:0000313" key="15">
    <source>
        <dbReference type="EnsemblMetazoa" id="SCAU014708-PA"/>
    </source>
</evidence>
<keyword evidence="12" id="KW-0325">Glycoprotein</keyword>
<dbReference type="KEGG" id="scac:106082715"/>
<evidence type="ECO:0000256" key="8">
    <source>
        <dbReference type="ARBA" id="ARBA00022896"/>
    </source>
</evidence>
<accession>A0A1I8Q812</accession>
<dbReference type="SMART" id="SM00702">
    <property type="entry name" value="P4Hc"/>
    <property type="match status" value="1"/>
</dbReference>
<comment type="similarity">
    <text evidence="4">Belongs to the P4HA family.</text>
</comment>
<evidence type="ECO:0000256" key="1">
    <source>
        <dbReference type="ARBA" id="ARBA00001961"/>
    </source>
</evidence>
<feature type="chain" id="PRO_5009327894" description="procollagen-proline 4-dioxygenase" evidence="13">
    <location>
        <begin position="25"/>
        <end position="519"/>
    </location>
</feature>
<evidence type="ECO:0000256" key="10">
    <source>
        <dbReference type="ARBA" id="ARBA00023002"/>
    </source>
</evidence>
<protein>
    <recommendedName>
        <fullName evidence="5">procollagen-proline 4-dioxygenase</fullName>
        <ecNumber evidence="5">1.14.11.2</ecNumber>
    </recommendedName>
</protein>
<dbReference type="FunFam" id="2.60.120.620:FF:000011">
    <property type="entry name" value="Prolyl alpha subunit"/>
    <property type="match status" value="1"/>
</dbReference>
<dbReference type="InterPro" id="IPR011990">
    <property type="entry name" value="TPR-like_helical_dom_sf"/>
</dbReference>
<evidence type="ECO:0000256" key="11">
    <source>
        <dbReference type="ARBA" id="ARBA00023004"/>
    </source>
</evidence>
<evidence type="ECO:0000256" key="6">
    <source>
        <dbReference type="ARBA" id="ARBA00022723"/>
    </source>
</evidence>
<evidence type="ECO:0000256" key="4">
    <source>
        <dbReference type="ARBA" id="ARBA00006511"/>
    </source>
</evidence>
<sequence>MSPAPHYLFRSIVTLFLFLLMVQSQEVEEKSFSTSVAGMEQLLITEQLMIDTVDKYADELQAKVDSLKKLVSEFREENQKGVQNPETYLSNPLNGFSLIRRMHYDWYNIEKYLTRPTGETFIDILRKYQPEMPTATDLNEASQAIVRLQSTYDLEAEDMSKGILFGKQYDAKLLPIDRYFIGKHLFDRANYFQAAFWMFSAIEAYESNNYMQVLDFGHETIYALYAANLMYQNRPQDALLTIEKACQLRPNDAALEAKRDEMRHQAEIVKGPPIEYSKQLPSTFEVGCRGGFGNKLSKLHCVYNTTTSAFLRLAPLKMEILHLDPYMVLYHDVMSDQEIQDLKTLAKPNLKRATVYSESAAKSQVVERRTSKFSWFQDNTSNTTLRINQRIRDMTGFDIEGSEMLQVMNYGLGGHYDTHYDFFNVSDNAEVVRLQGDRISTVLFYMTDVEQGGATVFPNIHTAVFPQKGSAVVWHNLNNELKGDWKTLHAACPVIVGSKWVCNKWIRSKAQVFRRPCYI</sequence>
<keyword evidence="6" id="KW-0479">Metal-binding</keyword>
<keyword evidence="9" id="KW-0223">Dioxygenase</keyword>
<feature type="signal peptide" evidence="13">
    <location>
        <begin position="1"/>
        <end position="24"/>
    </location>
</feature>
<keyword evidence="10" id="KW-0560">Oxidoreductase</keyword>
<feature type="domain" description="Fe2OG dioxygenase" evidence="14">
    <location>
        <begin position="401"/>
        <end position="508"/>
    </location>
</feature>
<dbReference type="Gene3D" id="6.10.140.1460">
    <property type="match status" value="1"/>
</dbReference>
<dbReference type="InterPro" id="IPR005123">
    <property type="entry name" value="Oxoglu/Fe-dep_dioxygenase_dom"/>
</dbReference>
<keyword evidence="13" id="KW-0732">Signal</keyword>
<dbReference type="STRING" id="35570.A0A1I8Q812"/>
<dbReference type="Gene3D" id="1.25.40.10">
    <property type="entry name" value="Tetratricopeptide repeat domain"/>
    <property type="match status" value="1"/>
</dbReference>
<evidence type="ECO:0000256" key="5">
    <source>
        <dbReference type="ARBA" id="ARBA00012269"/>
    </source>
</evidence>
<dbReference type="Gene3D" id="2.60.120.620">
    <property type="entry name" value="q2cbj1_9rhob like domain"/>
    <property type="match status" value="1"/>
</dbReference>
<dbReference type="VEuPathDB" id="VectorBase:SCAU014708"/>
<dbReference type="GO" id="GO:0005506">
    <property type="term" value="F:iron ion binding"/>
    <property type="evidence" value="ECO:0007669"/>
    <property type="project" value="InterPro"/>
</dbReference>
<dbReference type="EnsemblMetazoa" id="SCAU014708-RA">
    <property type="protein sequence ID" value="SCAU014708-PA"/>
    <property type="gene ID" value="SCAU014708"/>
</dbReference>
<evidence type="ECO:0000256" key="7">
    <source>
        <dbReference type="ARBA" id="ARBA00022824"/>
    </source>
</evidence>
<comment type="function">
    <text evidence="2">Catalyzes the post-translational formation of 4-hydroxyproline in -Xaa-Pro-Gly- sequences in collagens and other proteins.</text>
</comment>
<dbReference type="PANTHER" id="PTHR10869:SF244">
    <property type="entry name" value="PROLYL 4-HYDROXYLASE SUBUNIT ALPHA-2"/>
    <property type="match status" value="1"/>
</dbReference>
<organism evidence="15 16">
    <name type="scientific">Stomoxys calcitrans</name>
    <name type="common">Stable fly</name>
    <name type="synonym">Conops calcitrans</name>
    <dbReference type="NCBI Taxonomy" id="35570"/>
    <lineage>
        <taxon>Eukaryota</taxon>
        <taxon>Metazoa</taxon>
        <taxon>Ecdysozoa</taxon>
        <taxon>Arthropoda</taxon>
        <taxon>Hexapoda</taxon>
        <taxon>Insecta</taxon>
        <taxon>Pterygota</taxon>
        <taxon>Neoptera</taxon>
        <taxon>Endopterygota</taxon>
        <taxon>Diptera</taxon>
        <taxon>Brachycera</taxon>
        <taxon>Muscomorpha</taxon>
        <taxon>Muscoidea</taxon>
        <taxon>Muscidae</taxon>
        <taxon>Stomoxys</taxon>
    </lineage>
</organism>
<dbReference type="EC" id="1.14.11.2" evidence="5"/>
<evidence type="ECO:0000256" key="3">
    <source>
        <dbReference type="ARBA" id="ARBA00004319"/>
    </source>
</evidence>
<evidence type="ECO:0000259" key="14">
    <source>
        <dbReference type="PROSITE" id="PS51471"/>
    </source>
</evidence>
<dbReference type="GO" id="GO:0004656">
    <property type="term" value="F:procollagen-proline 4-dioxygenase activity"/>
    <property type="evidence" value="ECO:0007669"/>
    <property type="project" value="UniProtKB-EC"/>
</dbReference>
<dbReference type="Proteomes" id="UP000095300">
    <property type="component" value="Unassembled WGS sequence"/>
</dbReference>
<dbReference type="InterPro" id="IPR006620">
    <property type="entry name" value="Pro_4_hyd_alph"/>
</dbReference>